<evidence type="ECO:0000256" key="1">
    <source>
        <dbReference type="ARBA" id="ARBA00022729"/>
    </source>
</evidence>
<reference evidence="7" key="2">
    <citation type="submission" date="2025-09" db="UniProtKB">
        <authorList>
            <consortium name="Ensembl"/>
        </authorList>
    </citation>
    <scope>IDENTIFICATION</scope>
</reference>
<feature type="region of interest" description="Disordered" evidence="5">
    <location>
        <begin position="77"/>
        <end position="96"/>
    </location>
</feature>
<dbReference type="InterPro" id="IPR050831">
    <property type="entry name" value="CEA_cell_adhesion"/>
</dbReference>
<dbReference type="InterPro" id="IPR003599">
    <property type="entry name" value="Ig_sub"/>
</dbReference>
<organism evidence="7 8">
    <name type="scientific">Pelusios castaneus</name>
    <name type="common">West African mud turtle</name>
    <dbReference type="NCBI Taxonomy" id="367368"/>
    <lineage>
        <taxon>Eukaryota</taxon>
        <taxon>Metazoa</taxon>
        <taxon>Chordata</taxon>
        <taxon>Craniata</taxon>
        <taxon>Vertebrata</taxon>
        <taxon>Euteleostomi</taxon>
        <taxon>Archelosauria</taxon>
        <taxon>Testudinata</taxon>
        <taxon>Testudines</taxon>
        <taxon>Pleurodira</taxon>
        <taxon>Pelomedusidae</taxon>
        <taxon>Pelusios</taxon>
    </lineage>
</organism>
<keyword evidence="3" id="KW-0393">Immunoglobulin domain</keyword>
<reference evidence="7" key="1">
    <citation type="submission" date="2025-08" db="UniProtKB">
        <authorList>
            <consortium name="Ensembl"/>
        </authorList>
    </citation>
    <scope>IDENTIFICATION</scope>
</reference>
<dbReference type="PANTHER" id="PTHR44427:SF1">
    <property type="entry name" value="CARCINOEMBRYONIC ANTIGEN-RELATED CELL ADHESION MOLECULE 1"/>
    <property type="match status" value="1"/>
</dbReference>
<keyword evidence="2" id="KW-0325">Glycoprotein</keyword>
<evidence type="ECO:0000313" key="7">
    <source>
        <dbReference type="Ensembl" id="ENSPCEP00000005233.1"/>
    </source>
</evidence>
<sequence length="217" mass="22395">LCKASAATPGGAGPWGAASVLISCLQPVPAQTSITIAPQSPAVGGDVSLTPQPPPQDWVICKWFRSASADENRRIFTYSPNTNPAQNNGSAHTGRETAGPGCVLNIAGLKLSDTGNYTVQVVTVDDSPIFRVDLSVYGKSLTCLGRHLHGRAGSCCPPQELAPAALRGGEGLWGVAAPSLLPVHGTLGSHLVGGGNHLVLGGQWREHWGRGPMLEVG</sequence>
<dbReference type="Proteomes" id="UP000694393">
    <property type="component" value="Unplaced"/>
</dbReference>
<evidence type="ECO:0000256" key="5">
    <source>
        <dbReference type="SAM" id="MobiDB-lite"/>
    </source>
</evidence>
<dbReference type="Gene3D" id="2.60.40.10">
    <property type="entry name" value="Immunoglobulins"/>
    <property type="match status" value="1"/>
</dbReference>
<dbReference type="PANTHER" id="PTHR44427">
    <property type="entry name" value="CARCINOEMBRYONIC ANTIGEN-RELATED CELL ADHESION MOLECULE 19"/>
    <property type="match status" value="1"/>
</dbReference>
<dbReference type="InterPro" id="IPR013783">
    <property type="entry name" value="Ig-like_fold"/>
</dbReference>
<evidence type="ECO:0000313" key="8">
    <source>
        <dbReference type="Proteomes" id="UP000694393"/>
    </source>
</evidence>
<dbReference type="SMART" id="SM00409">
    <property type="entry name" value="IG"/>
    <property type="match status" value="1"/>
</dbReference>
<dbReference type="Pfam" id="PF07686">
    <property type="entry name" value="V-set"/>
    <property type="match status" value="1"/>
</dbReference>
<evidence type="ECO:0000256" key="3">
    <source>
        <dbReference type="ARBA" id="ARBA00023319"/>
    </source>
</evidence>
<protein>
    <recommendedName>
        <fullName evidence="6">Immunoglobulin domain-containing protein</fullName>
    </recommendedName>
</protein>
<proteinExistence type="inferred from homology"/>
<name>A0A8C8RHK0_9SAUR</name>
<dbReference type="SUPFAM" id="SSF48726">
    <property type="entry name" value="Immunoglobulin"/>
    <property type="match status" value="1"/>
</dbReference>
<comment type="similarity">
    <text evidence="4">Belongs to the immunoglobulin superfamily. CEA family.</text>
</comment>
<dbReference type="AlphaFoldDB" id="A0A8C8RHK0"/>
<feature type="domain" description="Immunoglobulin" evidence="6">
    <location>
        <begin position="36"/>
        <end position="137"/>
    </location>
</feature>
<evidence type="ECO:0000256" key="2">
    <source>
        <dbReference type="ARBA" id="ARBA00023180"/>
    </source>
</evidence>
<feature type="compositionally biased region" description="Polar residues" evidence="5">
    <location>
        <begin position="78"/>
        <end position="91"/>
    </location>
</feature>
<evidence type="ECO:0000256" key="4">
    <source>
        <dbReference type="ARBA" id="ARBA00038222"/>
    </source>
</evidence>
<dbReference type="InterPro" id="IPR013106">
    <property type="entry name" value="Ig_V-set"/>
</dbReference>
<dbReference type="InterPro" id="IPR036179">
    <property type="entry name" value="Ig-like_dom_sf"/>
</dbReference>
<dbReference type="Ensembl" id="ENSPCET00000005420.1">
    <property type="protein sequence ID" value="ENSPCEP00000005233.1"/>
    <property type="gene ID" value="ENSPCEG00000004258.1"/>
</dbReference>
<keyword evidence="1" id="KW-0732">Signal</keyword>
<accession>A0A8C8RHK0</accession>
<evidence type="ECO:0000259" key="6">
    <source>
        <dbReference type="SMART" id="SM00409"/>
    </source>
</evidence>
<keyword evidence="8" id="KW-1185">Reference proteome</keyword>